<evidence type="ECO:0000313" key="2">
    <source>
        <dbReference type="EMBL" id="GFD50744.1"/>
    </source>
</evidence>
<proteinExistence type="predicted"/>
<accession>A0A699X259</accession>
<evidence type="ECO:0000256" key="1">
    <source>
        <dbReference type="SAM" id="MobiDB-lite"/>
    </source>
</evidence>
<comment type="caution">
    <text evidence="2">The sequence shown here is derived from an EMBL/GenBank/DDBJ whole genome shotgun (WGS) entry which is preliminary data.</text>
</comment>
<protein>
    <submittedName>
        <fullName evidence="2">Uncharacterized protein</fullName>
    </submittedName>
</protein>
<name>A0A699X259_TANCI</name>
<gene>
    <name evidence="2" type="ORF">Tci_922713</name>
</gene>
<dbReference type="EMBL" id="BKCJ011761130">
    <property type="protein sequence ID" value="GFD50744.1"/>
    <property type="molecule type" value="Genomic_DNA"/>
</dbReference>
<organism evidence="2">
    <name type="scientific">Tanacetum cinerariifolium</name>
    <name type="common">Dalmatian daisy</name>
    <name type="synonym">Chrysanthemum cinerariifolium</name>
    <dbReference type="NCBI Taxonomy" id="118510"/>
    <lineage>
        <taxon>Eukaryota</taxon>
        <taxon>Viridiplantae</taxon>
        <taxon>Streptophyta</taxon>
        <taxon>Embryophyta</taxon>
        <taxon>Tracheophyta</taxon>
        <taxon>Spermatophyta</taxon>
        <taxon>Magnoliopsida</taxon>
        <taxon>eudicotyledons</taxon>
        <taxon>Gunneridae</taxon>
        <taxon>Pentapetalae</taxon>
        <taxon>asterids</taxon>
        <taxon>campanulids</taxon>
        <taxon>Asterales</taxon>
        <taxon>Asteraceae</taxon>
        <taxon>Asteroideae</taxon>
        <taxon>Anthemideae</taxon>
        <taxon>Anthemidinae</taxon>
        <taxon>Tanacetum</taxon>
    </lineage>
</organism>
<reference evidence="2" key="1">
    <citation type="journal article" date="2019" name="Sci. Rep.">
        <title>Draft genome of Tanacetum cinerariifolium, the natural source of mosquito coil.</title>
        <authorList>
            <person name="Yamashiro T."/>
            <person name="Shiraishi A."/>
            <person name="Satake H."/>
            <person name="Nakayama K."/>
        </authorList>
    </citation>
    <scope>NUCLEOTIDE SEQUENCE</scope>
</reference>
<dbReference type="AlphaFoldDB" id="A0A699X259"/>
<sequence length="73" mass="7486">PAERKGRGNKYGSQGGGAAAAAAAEELCRAGSVASGSMEAGKRGAPSLQPLGYSQEGRWRRTFLGRHKAKRGG</sequence>
<feature type="non-terminal residue" evidence="2">
    <location>
        <position position="1"/>
    </location>
</feature>
<feature type="region of interest" description="Disordered" evidence="1">
    <location>
        <begin position="32"/>
        <end position="73"/>
    </location>
</feature>
<feature type="compositionally biased region" description="Basic residues" evidence="1">
    <location>
        <begin position="60"/>
        <end position="73"/>
    </location>
</feature>